<dbReference type="EMBL" id="KV748311">
    <property type="protein sequence ID" value="OCK86551.1"/>
    <property type="molecule type" value="Genomic_DNA"/>
</dbReference>
<proteinExistence type="predicted"/>
<reference evidence="1 2" key="1">
    <citation type="journal article" date="2016" name="Nat. Commun.">
        <title>Ectomycorrhizal ecology is imprinted in the genome of the dominant symbiotic fungus Cenococcum geophilum.</title>
        <authorList>
            <consortium name="DOE Joint Genome Institute"/>
            <person name="Peter M."/>
            <person name="Kohler A."/>
            <person name="Ohm R.A."/>
            <person name="Kuo A."/>
            <person name="Krutzmann J."/>
            <person name="Morin E."/>
            <person name="Arend M."/>
            <person name="Barry K.W."/>
            <person name="Binder M."/>
            <person name="Choi C."/>
            <person name="Clum A."/>
            <person name="Copeland A."/>
            <person name="Grisel N."/>
            <person name="Haridas S."/>
            <person name="Kipfer T."/>
            <person name="LaButti K."/>
            <person name="Lindquist E."/>
            <person name="Lipzen A."/>
            <person name="Maire R."/>
            <person name="Meier B."/>
            <person name="Mihaltcheva S."/>
            <person name="Molinier V."/>
            <person name="Murat C."/>
            <person name="Poggeler S."/>
            <person name="Quandt C.A."/>
            <person name="Sperisen C."/>
            <person name="Tritt A."/>
            <person name="Tisserant E."/>
            <person name="Crous P.W."/>
            <person name="Henrissat B."/>
            <person name="Nehls U."/>
            <person name="Egli S."/>
            <person name="Spatafora J.W."/>
            <person name="Grigoriev I.V."/>
            <person name="Martin F.M."/>
        </authorList>
    </citation>
    <scope>NUCLEOTIDE SEQUENCE [LARGE SCALE GENOMIC DNA]</scope>
    <source>
        <strain evidence="1 2">1.58</strain>
    </source>
</reference>
<sequence>HTEAIQYILFTSDLTVVSGSKDTALRVWDTGSGAYVCTLNGHADTILCLALRDNLLISGSNNTTIRI</sequence>
<organism evidence="1 2">
    <name type="scientific">Cenococcum geophilum 1.58</name>
    <dbReference type="NCBI Taxonomy" id="794803"/>
    <lineage>
        <taxon>Eukaryota</taxon>
        <taxon>Fungi</taxon>
        <taxon>Dikarya</taxon>
        <taxon>Ascomycota</taxon>
        <taxon>Pezizomycotina</taxon>
        <taxon>Dothideomycetes</taxon>
        <taxon>Pleosporomycetidae</taxon>
        <taxon>Gloniales</taxon>
        <taxon>Gloniaceae</taxon>
        <taxon>Cenococcum</taxon>
    </lineage>
</organism>
<protein>
    <submittedName>
        <fullName evidence="1">Uncharacterized protein</fullName>
    </submittedName>
</protein>
<accession>A0ACC8EJY1</accession>
<evidence type="ECO:0000313" key="1">
    <source>
        <dbReference type="EMBL" id="OCK86551.1"/>
    </source>
</evidence>
<evidence type="ECO:0000313" key="2">
    <source>
        <dbReference type="Proteomes" id="UP000250078"/>
    </source>
</evidence>
<keyword evidence="2" id="KW-1185">Reference proteome</keyword>
<feature type="non-terminal residue" evidence="1">
    <location>
        <position position="1"/>
    </location>
</feature>
<dbReference type="Proteomes" id="UP000250078">
    <property type="component" value="Unassembled WGS sequence"/>
</dbReference>
<gene>
    <name evidence="1" type="ORF">K441DRAFT_599112</name>
</gene>
<name>A0ACC8EJY1_9PEZI</name>